<dbReference type="Proteomes" id="UP000322634">
    <property type="component" value="Unassembled WGS sequence"/>
</dbReference>
<organism evidence="2 3">
    <name type="scientific">Actinomadura syzygii</name>
    <dbReference type="NCBI Taxonomy" id="1427538"/>
    <lineage>
        <taxon>Bacteria</taxon>
        <taxon>Bacillati</taxon>
        <taxon>Actinomycetota</taxon>
        <taxon>Actinomycetes</taxon>
        <taxon>Streptosporangiales</taxon>
        <taxon>Thermomonosporaceae</taxon>
        <taxon>Actinomadura</taxon>
    </lineage>
</organism>
<reference evidence="2 3" key="1">
    <citation type="submission" date="2019-08" db="EMBL/GenBank/DDBJ databases">
        <title>Actinomadura sp. nov. CYP1-5 isolated from mountain soil.</title>
        <authorList>
            <person name="Songsumanus A."/>
            <person name="Kuncharoen N."/>
            <person name="Kudo T."/>
            <person name="Yuki M."/>
            <person name="Igarashi Y."/>
            <person name="Tanasupawat S."/>
        </authorList>
    </citation>
    <scope>NUCLEOTIDE SEQUENCE [LARGE SCALE GENOMIC DNA]</scope>
    <source>
        <strain evidence="2 3">GKU157</strain>
    </source>
</reference>
<sequence>MSKEQLPDDALVVSDGWVSLSGPDGETGVHMRLAEDDAGRLVVTDVYLHGPRITAATLRKIQPARVEAMVNLGEEPGTEDHLAVDTLTAFATSDETLTVEELRQRKPTQATPRRTDREPLGRPDRTDPDGFYQRVAAAYRDLTRHTRSPAVEMAAEAGVPVTTAHRWVREARRRGFLPPAQKGVAG</sequence>
<comment type="caution">
    <text evidence="2">The sequence shown here is derived from an EMBL/GenBank/DDBJ whole genome shotgun (WGS) entry which is preliminary data.</text>
</comment>
<dbReference type="OrthoDB" id="4626621at2"/>
<gene>
    <name evidence="2" type="ORF">FXF65_12790</name>
</gene>
<dbReference type="AlphaFoldDB" id="A0A5D0U8V2"/>
<evidence type="ECO:0000256" key="1">
    <source>
        <dbReference type="SAM" id="MobiDB-lite"/>
    </source>
</evidence>
<protein>
    <submittedName>
        <fullName evidence="2">Uncharacterized protein</fullName>
    </submittedName>
</protein>
<keyword evidence="3" id="KW-1185">Reference proteome</keyword>
<feature type="compositionally biased region" description="Basic and acidic residues" evidence="1">
    <location>
        <begin position="113"/>
        <end position="128"/>
    </location>
</feature>
<dbReference type="EMBL" id="VSFF01000005">
    <property type="protein sequence ID" value="TYC15001.1"/>
    <property type="molecule type" value="Genomic_DNA"/>
</dbReference>
<dbReference type="RefSeq" id="WP_148350078.1">
    <property type="nucleotide sequence ID" value="NZ_JBHSBF010000027.1"/>
</dbReference>
<evidence type="ECO:0000313" key="2">
    <source>
        <dbReference type="EMBL" id="TYC15001.1"/>
    </source>
</evidence>
<evidence type="ECO:0000313" key="3">
    <source>
        <dbReference type="Proteomes" id="UP000322634"/>
    </source>
</evidence>
<name>A0A5D0U8V2_9ACTN</name>
<feature type="region of interest" description="Disordered" evidence="1">
    <location>
        <begin position="101"/>
        <end position="130"/>
    </location>
</feature>
<proteinExistence type="predicted"/>
<accession>A0A5D0U8V2</accession>